<dbReference type="GO" id="GO:0070038">
    <property type="term" value="F:rRNA (pseudouridine-N3-)-methyltransferase activity"/>
    <property type="evidence" value="ECO:0007669"/>
    <property type="project" value="UniProtKB-UniRule"/>
</dbReference>
<dbReference type="PIRSF" id="PIRSF004505">
    <property type="entry name" value="MT_bac"/>
    <property type="match status" value="1"/>
</dbReference>
<comment type="catalytic activity">
    <reaction evidence="7">
        <text>pseudouridine(1915) in 23S rRNA + S-adenosyl-L-methionine = N(3)-methylpseudouridine(1915) in 23S rRNA + S-adenosyl-L-homocysteine + H(+)</text>
        <dbReference type="Rhea" id="RHEA:42752"/>
        <dbReference type="Rhea" id="RHEA-COMP:10221"/>
        <dbReference type="Rhea" id="RHEA-COMP:10222"/>
        <dbReference type="ChEBI" id="CHEBI:15378"/>
        <dbReference type="ChEBI" id="CHEBI:57856"/>
        <dbReference type="ChEBI" id="CHEBI:59789"/>
        <dbReference type="ChEBI" id="CHEBI:65314"/>
        <dbReference type="ChEBI" id="CHEBI:74486"/>
        <dbReference type="EC" id="2.1.1.177"/>
    </reaction>
</comment>
<feature type="binding site" evidence="7">
    <location>
        <position position="76"/>
    </location>
    <ligand>
        <name>S-adenosyl-L-methionine</name>
        <dbReference type="ChEBI" id="CHEBI:59789"/>
    </ligand>
</feature>
<evidence type="ECO:0000256" key="7">
    <source>
        <dbReference type="HAMAP-Rule" id="MF_00658"/>
    </source>
</evidence>
<dbReference type="PATRIC" id="fig|52689.4.peg.733"/>
<keyword evidence="4 7" id="KW-0808">Transferase</keyword>
<evidence type="ECO:0000313" key="8">
    <source>
        <dbReference type="EMBL" id="KNZ42107.1"/>
    </source>
</evidence>
<feature type="binding site" evidence="7">
    <location>
        <position position="108"/>
    </location>
    <ligand>
        <name>S-adenosyl-L-methionine</name>
        <dbReference type="ChEBI" id="CHEBI:59789"/>
    </ligand>
</feature>
<dbReference type="Proteomes" id="UP000036873">
    <property type="component" value="Unassembled WGS sequence"/>
</dbReference>
<dbReference type="EC" id="2.1.1.177" evidence="7"/>
<name>A0A0L6U185_9FIRM</name>
<dbReference type="HAMAP" id="MF_00658">
    <property type="entry name" value="23SrRNA_methyltr_H"/>
    <property type="match status" value="1"/>
</dbReference>
<keyword evidence="2 7" id="KW-0698">rRNA processing</keyword>
<comment type="similarity">
    <text evidence="6 7">Belongs to the RNA methyltransferase RlmH family.</text>
</comment>
<evidence type="ECO:0000256" key="2">
    <source>
        <dbReference type="ARBA" id="ARBA00022552"/>
    </source>
</evidence>
<evidence type="ECO:0000256" key="1">
    <source>
        <dbReference type="ARBA" id="ARBA00022490"/>
    </source>
</evidence>
<keyword evidence="3 7" id="KW-0489">Methyltransferase</keyword>
<keyword evidence="1 7" id="KW-0963">Cytoplasm</keyword>
<dbReference type="InterPro" id="IPR029026">
    <property type="entry name" value="tRNA_m1G_MTases_N"/>
</dbReference>
<proteinExistence type="inferred from homology"/>
<comment type="function">
    <text evidence="7">Specifically methylates the pseudouridine at position 1915 (m3Psi1915) in 23S rRNA.</text>
</comment>
<dbReference type="CDD" id="cd18081">
    <property type="entry name" value="RlmH-like"/>
    <property type="match status" value="1"/>
</dbReference>
<dbReference type="NCBIfam" id="TIGR00246">
    <property type="entry name" value="tRNA_RlmH_YbeA"/>
    <property type="match status" value="1"/>
</dbReference>
<dbReference type="EMBL" id="LGYO01000019">
    <property type="protein sequence ID" value="KNZ42107.1"/>
    <property type="molecule type" value="Genomic_DNA"/>
</dbReference>
<dbReference type="PANTHER" id="PTHR33603">
    <property type="entry name" value="METHYLTRANSFERASE"/>
    <property type="match status" value="1"/>
</dbReference>
<evidence type="ECO:0000256" key="6">
    <source>
        <dbReference type="ARBA" id="ARBA00038303"/>
    </source>
</evidence>
<protein>
    <recommendedName>
        <fullName evidence="7">Ribosomal RNA large subunit methyltransferase H</fullName>
        <ecNumber evidence="7">2.1.1.177</ecNumber>
    </recommendedName>
    <alternativeName>
        <fullName evidence="7">23S rRNA (pseudouridine1915-N3)-methyltransferase</fullName>
    </alternativeName>
    <alternativeName>
        <fullName evidence="7">23S rRNA m3Psi1915 methyltransferase</fullName>
    </alternativeName>
    <alternativeName>
        <fullName evidence="7">rRNA (pseudouridine-N3-)-methyltransferase RlmH</fullName>
    </alternativeName>
</protein>
<comment type="subcellular location">
    <subcellularLocation>
        <location evidence="7">Cytoplasm</location>
    </subcellularLocation>
</comment>
<reference evidence="9" key="1">
    <citation type="submission" date="2015-07" db="EMBL/GenBank/DDBJ databases">
        <title>Draft genome sequence of Acetobacterium bakii DSM 8293, a potential psychrophilic chemical producer through syngas fermentation.</title>
        <authorList>
            <person name="Song Y."/>
            <person name="Hwang S."/>
            <person name="Cho B.-K."/>
        </authorList>
    </citation>
    <scope>NUCLEOTIDE SEQUENCE [LARGE SCALE GENOMIC DNA]</scope>
    <source>
        <strain evidence="9">DSM 8239</strain>
    </source>
</reference>
<gene>
    <name evidence="7" type="primary">rlmH</name>
    <name evidence="8" type="ORF">AKG39_08025</name>
</gene>
<dbReference type="STRING" id="52689.AKG39_08025"/>
<evidence type="ECO:0000256" key="5">
    <source>
        <dbReference type="ARBA" id="ARBA00022691"/>
    </source>
</evidence>
<sequence length="159" mass="18420">MNIRIITVGKIKEKYLTMAIQEYTKRLGAYCRLEIIEVKDEKVPEKLTDALRTKAIESEGKRILSYLRDDEILATLEINGSQINSVDFSRKIENFGIQGKSQISFIIGGSLGLAPEIIRRSDWSLSFSEMTFPHQLFRVMLLEQIYRSFKIIRGETYHK</sequence>
<feature type="binding site" evidence="7">
    <location>
        <begin position="127"/>
        <end position="132"/>
    </location>
    <ligand>
        <name>S-adenosyl-L-methionine</name>
        <dbReference type="ChEBI" id="CHEBI:59789"/>
    </ligand>
</feature>
<comment type="caution">
    <text evidence="8">The sequence shown here is derived from an EMBL/GenBank/DDBJ whole genome shotgun (WGS) entry which is preliminary data.</text>
</comment>
<dbReference type="OrthoDB" id="9806643at2"/>
<dbReference type="SUPFAM" id="SSF75217">
    <property type="entry name" value="alpha/beta knot"/>
    <property type="match status" value="1"/>
</dbReference>
<dbReference type="RefSeq" id="WP_050739866.1">
    <property type="nucleotide sequence ID" value="NZ_LGYO01000019.1"/>
</dbReference>
<dbReference type="GO" id="GO:0005737">
    <property type="term" value="C:cytoplasm"/>
    <property type="evidence" value="ECO:0007669"/>
    <property type="project" value="UniProtKB-SubCell"/>
</dbReference>
<dbReference type="InterPro" id="IPR003742">
    <property type="entry name" value="RlmH-like"/>
</dbReference>
<dbReference type="Gene3D" id="3.40.1280.10">
    <property type="match status" value="1"/>
</dbReference>
<evidence type="ECO:0000256" key="4">
    <source>
        <dbReference type="ARBA" id="ARBA00022679"/>
    </source>
</evidence>
<keyword evidence="5 7" id="KW-0949">S-adenosyl-L-methionine</keyword>
<dbReference type="PANTHER" id="PTHR33603:SF1">
    <property type="entry name" value="RIBOSOMAL RNA LARGE SUBUNIT METHYLTRANSFERASE H"/>
    <property type="match status" value="1"/>
</dbReference>
<accession>A0A0L6U185</accession>
<dbReference type="AlphaFoldDB" id="A0A0L6U185"/>
<comment type="subunit">
    <text evidence="7">Homodimer.</text>
</comment>
<evidence type="ECO:0000256" key="3">
    <source>
        <dbReference type="ARBA" id="ARBA00022603"/>
    </source>
</evidence>
<dbReference type="InterPro" id="IPR029028">
    <property type="entry name" value="Alpha/beta_knot_MTases"/>
</dbReference>
<organism evidence="8 9">
    <name type="scientific">Acetobacterium bakii</name>
    <dbReference type="NCBI Taxonomy" id="52689"/>
    <lineage>
        <taxon>Bacteria</taxon>
        <taxon>Bacillati</taxon>
        <taxon>Bacillota</taxon>
        <taxon>Clostridia</taxon>
        <taxon>Eubacteriales</taxon>
        <taxon>Eubacteriaceae</taxon>
        <taxon>Acetobacterium</taxon>
    </lineage>
</organism>
<dbReference type="NCBIfam" id="NF000985">
    <property type="entry name" value="PRK00103.1-3"/>
    <property type="match status" value="1"/>
</dbReference>
<evidence type="ECO:0000313" key="9">
    <source>
        <dbReference type="Proteomes" id="UP000036873"/>
    </source>
</evidence>
<dbReference type="Pfam" id="PF02590">
    <property type="entry name" value="SPOUT_MTase"/>
    <property type="match status" value="1"/>
</dbReference>
<keyword evidence="9" id="KW-1185">Reference proteome</keyword>